<gene>
    <name evidence="2" type="ORF">KOW79_012931</name>
</gene>
<protein>
    <submittedName>
        <fullName evidence="2">Uncharacterized protein</fullName>
    </submittedName>
</protein>
<dbReference type="Proteomes" id="UP000824219">
    <property type="component" value="Linkage Group LG15"/>
</dbReference>
<feature type="compositionally biased region" description="Basic and acidic residues" evidence="1">
    <location>
        <begin position="293"/>
        <end position="305"/>
    </location>
</feature>
<feature type="compositionally biased region" description="Low complexity" evidence="1">
    <location>
        <begin position="401"/>
        <end position="415"/>
    </location>
</feature>
<dbReference type="EMBL" id="JAHKSW010000015">
    <property type="protein sequence ID" value="KAG7323229.1"/>
    <property type="molecule type" value="Genomic_DNA"/>
</dbReference>
<reference evidence="2 3" key="1">
    <citation type="submission" date="2021-06" db="EMBL/GenBank/DDBJ databases">
        <title>Chromosome-level genome assembly of the red-tail catfish (Hemibagrus wyckioides).</title>
        <authorList>
            <person name="Shao F."/>
        </authorList>
    </citation>
    <scope>NUCLEOTIDE SEQUENCE [LARGE SCALE GENOMIC DNA]</scope>
    <source>
        <strain evidence="2">EC202008001</strain>
        <tissue evidence="2">Blood</tissue>
    </source>
</reference>
<feature type="compositionally biased region" description="Polar residues" evidence="1">
    <location>
        <begin position="261"/>
        <end position="271"/>
    </location>
</feature>
<feature type="region of interest" description="Disordered" evidence="1">
    <location>
        <begin position="393"/>
        <end position="423"/>
    </location>
</feature>
<evidence type="ECO:0000313" key="3">
    <source>
        <dbReference type="Proteomes" id="UP000824219"/>
    </source>
</evidence>
<evidence type="ECO:0000313" key="2">
    <source>
        <dbReference type="EMBL" id="KAG7323229.1"/>
    </source>
</evidence>
<feature type="region of interest" description="Disordered" evidence="1">
    <location>
        <begin position="261"/>
        <end position="308"/>
    </location>
</feature>
<accession>A0A9D3NIZ4</accession>
<keyword evidence="3" id="KW-1185">Reference proteome</keyword>
<name>A0A9D3NIZ4_9TELE</name>
<feature type="compositionally biased region" description="Low complexity" evidence="1">
    <location>
        <begin position="462"/>
        <end position="477"/>
    </location>
</feature>
<feature type="region of interest" description="Disordered" evidence="1">
    <location>
        <begin position="330"/>
        <end position="358"/>
    </location>
</feature>
<feature type="region of interest" description="Disordered" evidence="1">
    <location>
        <begin position="441"/>
        <end position="487"/>
    </location>
</feature>
<dbReference type="AlphaFoldDB" id="A0A9D3NIZ4"/>
<evidence type="ECO:0000256" key="1">
    <source>
        <dbReference type="SAM" id="MobiDB-lite"/>
    </source>
</evidence>
<comment type="caution">
    <text evidence="2">The sequence shown here is derived from an EMBL/GenBank/DDBJ whole genome shotgun (WGS) entry which is preliminary data.</text>
</comment>
<proteinExistence type="predicted"/>
<sequence>MVKSEIVLPERKIRITRLFRGMETFAPISASARDVFSFSAVVENQLIKSGERFQETPGVVEPILQLLPTKPHNEPSAVILPLDADEPDSACLDLQCVSAVSSLSQPVDISIGMMRGPESRLCWFETAETHCLTHEFVEPNIQLLPTEEHQDPSPVFLPLDAGELISACRNIQFLSAEPSISQFKSVEIKTYFLGMIRGPQSRLCWFKTTKTSSLNHMGFPYESSIEDCFTGIQAESGRVTEFISLYYPCRNDELDPSSTAKLRQLDETPQCSKKRRASAAASTSHPSKKKATSRSDEHSRVEENSISKTVSMLSSEMAELKRLLHSLQPVTGDTPVKTTQDDENAQNQGAGEESLDSPYFSDLDVLSTSASDSLLLDHGETVDVAVQLSPQDVFTGHPATEGSSEGSVQSSGQVQRNSTFKMPAVQYRHRYATIDTRFHQHGAPQSQLHQRPRVTDDVRASRPPQRQLPGGPRQHPPTTTKGHIRKA</sequence>
<organism evidence="2 3">
    <name type="scientific">Hemibagrus wyckioides</name>
    <dbReference type="NCBI Taxonomy" id="337641"/>
    <lineage>
        <taxon>Eukaryota</taxon>
        <taxon>Metazoa</taxon>
        <taxon>Chordata</taxon>
        <taxon>Craniata</taxon>
        <taxon>Vertebrata</taxon>
        <taxon>Euteleostomi</taxon>
        <taxon>Actinopterygii</taxon>
        <taxon>Neopterygii</taxon>
        <taxon>Teleostei</taxon>
        <taxon>Ostariophysi</taxon>
        <taxon>Siluriformes</taxon>
        <taxon>Bagridae</taxon>
        <taxon>Hemibagrus</taxon>
    </lineage>
</organism>